<protein>
    <recommendedName>
        <fullName evidence="5">LRRN4 C-terminal-like protein</fullName>
    </recommendedName>
</protein>
<feature type="region of interest" description="Disordered" evidence="1">
    <location>
        <begin position="102"/>
        <end position="125"/>
    </location>
</feature>
<keyword evidence="2" id="KW-0812">Transmembrane</keyword>
<dbReference type="OrthoDB" id="8824963at2759"/>
<proteinExistence type="predicted"/>
<name>A0A9D3PQJ6_MEGAT</name>
<gene>
    <name evidence="3" type="ORF">MATL_G00166700</name>
</gene>
<feature type="transmembrane region" description="Helical" evidence="2">
    <location>
        <begin position="252"/>
        <end position="276"/>
    </location>
</feature>
<keyword evidence="2" id="KW-1133">Transmembrane helix</keyword>
<comment type="caution">
    <text evidence="3">The sequence shown here is derived from an EMBL/GenBank/DDBJ whole genome shotgun (WGS) entry which is preliminary data.</text>
</comment>
<accession>A0A9D3PQJ6</accession>
<evidence type="ECO:0000313" key="3">
    <source>
        <dbReference type="EMBL" id="KAG7464542.1"/>
    </source>
</evidence>
<dbReference type="Proteomes" id="UP001046870">
    <property type="component" value="Chromosome 14"/>
</dbReference>
<sequence>MELWRLNLVTSGEKSARWGGRRDERKASGKGKKKVPEELPNYSDNMPATGIPALLLLIISLVLLSSCLANPIAAPRGNNTSTKPPVTRLRILYVTGLGDDDYTDYGDEDSKTTRSSHGPNPTLHGDPEPCDFDPCRDDQVPCAQLSANTGCLCPGVSGGHEPPKAPTVGQVSQEGSEVLVTWCAPFSTVTQYRVRVDGRDPLVFGERARRGALGPLEAGARVCVEAVNEAGASQPSDHSCLEYKPQDDGSSALKAGVIGGGLGFLLLLSLAALLLWKRNACKKSGGDTEGLGNPSYSSEGTL</sequence>
<evidence type="ECO:0000256" key="1">
    <source>
        <dbReference type="SAM" id="MobiDB-lite"/>
    </source>
</evidence>
<evidence type="ECO:0000256" key="2">
    <source>
        <dbReference type="SAM" id="Phobius"/>
    </source>
</evidence>
<feature type="transmembrane region" description="Helical" evidence="2">
    <location>
        <begin position="51"/>
        <end position="73"/>
    </location>
</feature>
<dbReference type="SUPFAM" id="SSF49265">
    <property type="entry name" value="Fibronectin type III"/>
    <property type="match status" value="1"/>
</dbReference>
<keyword evidence="4" id="KW-1185">Reference proteome</keyword>
<organism evidence="3 4">
    <name type="scientific">Megalops atlanticus</name>
    <name type="common">Tarpon</name>
    <name type="synonym">Clupea gigantea</name>
    <dbReference type="NCBI Taxonomy" id="7932"/>
    <lineage>
        <taxon>Eukaryota</taxon>
        <taxon>Metazoa</taxon>
        <taxon>Chordata</taxon>
        <taxon>Craniata</taxon>
        <taxon>Vertebrata</taxon>
        <taxon>Euteleostomi</taxon>
        <taxon>Actinopterygii</taxon>
        <taxon>Neopterygii</taxon>
        <taxon>Teleostei</taxon>
        <taxon>Elopiformes</taxon>
        <taxon>Megalopidae</taxon>
        <taxon>Megalops</taxon>
    </lineage>
</organism>
<keyword evidence="2" id="KW-0472">Membrane</keyword>
<dbReference type="InterPro" id="IPR036116">
    <property type="entry name" value="FN3_sf"/>
</dbReference>
<feature type="region of interest" description="Disordered" evidence="1">
    <location>
        <begin position="15"/>
        <end position="42"/>
    </location>
</feature>
<reference evidence="3" key="1">
    <citation type="submission" date="2021-01" db="EMBL/GenBank/DDBJ databases">
        <authorList>
            <person name="Zahm M."/>
            <person name="Roques C."/>
            <person name="Cabau C."/>
            <person name="Klopp C."/>
            <person name="Donnadieu C."/>
            <person name="Jouanno E."/>
            <person name="Lampietro C."/>
            <person name="Louis A."/>
            <person name="Herpin A."/>
            <person name="Echchiki A."/>
            <person name="Berthelot C."/>
            <person name="Parey E."/>
            <person name="Roest-Crollius H."/>
            <person name="Braasch I."/>
            <person name="Postlethwait J."/>
            <person name="Bobe J."/>
            <person name="Montfort J."/>
            <person name="Bouchez O."/>
            <person name="Begum T."/>
            <person name="Mejri S."/>
            <person name="Adams A."/>
            <person name="Chen W.-J."/>
            <person name="Guiguen Y."/>
        </authorList>
    </citation>
    <scope>NUCLEOTIDE SEQUENCE</scope>
    <source>
        <strain evidence="3">YG-15Mar2019-1</strain>
        <tissue evidence="3">Brain</tissue>
    </source>
</reference>
<evidence type="ECO:0000313" key="4">
    <source>
        <dbReference type="Proteomes" id="UP001046870"/>
    </source>
</evidence>
<dbReference type="AlphaFoldDB" id="A0A9D3PQJ6"/>
<evidence type="ECO:0008006" key="5">
    <source>
        <dbReference type="Google" id="ProtNLM"/>
    </source>
</evidence>
<dbReference type="EMBL" id="JAFDVH010000014">
    <property type="protein sequence ID" value="KAG7464542.1"/>
    <property type="molecule type" value="Genomic_DNA"/>
</dbReference>
<feature type="compositionally biased region" description="Basic and acidic residues" evidence="1">
    <location>
        <begin position="15"/>
        <end position="27"/>
    </location>
</feature>